<keyword evidence="2 3" id="KW-0238">DNA-binding</keyword>
<evidence type="ECO:0000256" key="2">
    <source>
        <dbReference type="ARBA" id="ARBA00023125"/>
    </source>
</evidence>
<organism evidence="5 6">
    <name type="scientific">Escherichia phage IME08</name>
    <dbReference type="NCBI Taxonomy" id="698728"/>
    <lineage>
        <taxon>Viruses</taxon>
        <taxon>Duplodnaviria</taxon>
        <taxon>Heunggongvirae</taxon>
        <taxon>Uroviricota</taxon>
        <taxon>Caudoviricetes</taxon>
        <taxon>Pantevenvirales</taxon>
        <taxon>Straboviridae</taxon>
        <taxon>Tevenvirinae</taxon>
        <taxon>Dhakavirus</taxon>
        <taxon>Dhakavirus ime08</taxon>
    </lineage>
</organism>
<evidence type="ECO:0000313" key="6">
    <source>
        <dbReference type="Proteomes" id="UP000201129"/>
    </source>
</evidence>
<reference evidence="5 6" key="2">
    <citation type="journal article" date="2011" name="Virol. J.">
        <title>Sequence characteristics of T4-like bacteriophage IME08 benome termini revealed by high throughput sequencing.</title>
        <authorList>
            <person name="Jiang X."/>
            <person name="Jiang H."/>
            <person name="Li C."/>
            <person name="Wang S."/>
            <person name="Mi Z."/>
            <person name="An X."/>
            <person name="Chen J."/>
            <person name="Tong Y."/>
        </authorList>
    </citation>
    <scope>NUCLEOTIDE SEQUENCE [LARGE SCALE GENOMIC DNA]</scope>
</reference>
<dbReference type="EMBL" id="HM071924">
    <property type="protein sequence ID" value="ADI55575.1"/>
    <property type="molecule type" value="Genomic_DNA"/>
</dbReference>
<dbReference type="Gene3D" id="3.30.1360.40">
    <property type="match status" value="1"/>
</dbReference>
<dbReference type="InterPro" id="IPR001154">
    <property type="entry name" value="TopoII_euk"/>
</dbReference>
<evidence type="ECO:0000259" key="4">
    <source>
        <dbReference type="PROSITE" id="PS52040"/>
    </source>
</evidence>
<dbReference type="InterPro" id="IPR013758">
    <property type="entry name" value="Topo_IIA_A/C_ab"/>
</dbReference>
<dbReference type="InterPro" id="IPR013757">
    <property type="entry name" value="Topo_IIA_A_a_sf"/>
</dbReference>
<dbReference type="Proteomes" id="UP000201129">
    <property type="component" value="Segment"/>
</dbReference>
<dbReference type="Pfam" id="PF00521">
    <property type="entry name" value="DNA_topoisoIV"/>
    <property type="match status" value="1"/>
</dbReference>
<dbReference type="GO" id="GO:0003677">
    <property type="term" value="F:DNA binding"/>
    <property type="evidence" value="ECO:0007669"/>
    <property type="project" value="UniProtKB-UniRule"/>
</dbReference>
<dbReference type="OrthoDB" id="2460at10239"/>
<name>D7RMQ9_9CAUD</name>
<feature type="active site" description="O-(5'-phospho-DNA)-tyrosine intermediate" evidence="3">
    <location>
        <position position="135"/>
    </location>
</feature>
<dbReference type="InterPro" id="IPR002205">
    <property type="entry name" value="Topo_IIA_dom_A"/>
</dbReference>
<dbReference type="GO" id="GO:0005524">
    <property type="term" value="F:ATP binding"/>
    <property type="evidence" value="ECO:0007669"/>
    <property type="project" value="InterPro"/>
</dbReference>
<evidence type="ECO:0000256" key="3">
    <source>
        <dbReference type="PROSITE-ProRule" id="PRU01384"/>
    </source>
</evidence>
<comment type="catalytic activity">
    <reaction evidence="3">
        <text>ATP-dependent breakage, passage and rejoining of double-stranded DNA.</text>
        <dbReference type="EC" id="5.6.2.2"/>
    </reaction>
</comment>
<proteinExistence type="inferred from homology"/>
<keyword evidence="6" id="KW-1185">Reference proteome</keyword>
<dbReference type="InterPro" id="IPR050634">
    <property type="entry name" value="DNA_Topoisomerase_II"/>
</dbReference>
<keyword evidence="3 5" id="KW-0413">Isomerase</keyword>
<keyword evidence="3" id="KW-0799">Topoisomerase</keyword>
<dbReference type="KEGG" id="vg:9384542"/>
<sequence>MMADVIDTLFKQALDVYDDAFTPRDLKSIIDNEALAYAMYTVENRAIPNMIDGFKPVQRFVVARCLDMARGNKEKFHKLASIAGGVADLGYHHGEGSAQEAGALMANTWNNNYPLLDGQGNFGSRLVQKAAASRYIFARIGSNFAKVYKDTEYAPVHADVEHKPPAFYLPIIPTVLLNGVSGIATGYATNILPHSFDSVKKAVLQVLQEKRVTKPKVAYPEFRGEVVEIEPGSYEIRGTYKFTSRTQMHITEIPYKYDRETYVAKILDPLEDKGYITYDDDCDENGFGFKVKIRKEYELPTEENKKHEKIMKDFGLIERRSQNLTVINEKGKLKVYEDAVELIRDFVEVRKTFVQKRIDGKIIETEEAFKLALAKATFIKDVIDGVVVIQGKTRKVLTEELASNKVYGEYADKLVAMNIFHITSDEAKKLALEAKAKKEEHRYWKTTDVVTEYVKDLEAL</sequence>
<dbReference type="PRINTS" id="PR01158">
    <property type="entry name" value="TOPISMRASEII"/>
</dbReference>
<dbReference type="Gene3D" id="3.90.199.10">
    <property type="entry name" value="Topoisomerase II, domain 5"/>
    <property type="match status" value="1"/>
</dbReference>
<comment type="similarity">
    <text evidence="1">Belongs to the type II topoisomerase family.</text>
</comment>
<dbReference type="RefSeq" id="YP_003734396.1">
    <property type="nucleotide sequence ID" value="NC_014260.1"/>
</dbReference>
<dbReference type="GO" id="GO:0003918">
    <property type="term" value="F:DNA topoisomerase type II (double strand cut, ATP-hydrolyzing) activity"/>
    <property type="evidence" value="ECO:0007669"/>
    <property type="project" value="UniProtKB-EC"/>
</dbReference>
<protein>
    <submittedName>
        <fullName evidence="5">Gp52 topoisomerase II medium subunit</fullName>
    </submittedName>
</protein>
<dbReference type="InterPro" id="IPR013760">
    <property type="entry name" value="Topo_IIA-like_dom_sf"/>
</dbReference>
<dbReference type="SUPFAM" id="SSF56719">
    <property type="entry name" value="Type II DNA topoisomerase"/>
    <property type="match status" value="1"/>
</dbReference>
<evidence type="ECO:0000313" key="5">
    <source>
        <dbReference type="EMBL" id="ADI55575.1"/>
    </source>
</evidence>
<dbReference type="GeneID" id="9384542"/>
<dbReference type="Gene3D" id="1.10.268.10">
    <property type="entry name" value="Topoisomerase, domain 3"/>
    <property type="match status" value="1"/>
</dbReference>
<dbReference type="SMART" id="SM00434">
    <property type="entry name" value="TOP4c"/>
    <property type="match status" value="1"/>
</dbReference>
<reference evidence="5 6" key="1">
    <citation type="journal article" date="2011" name="Arch. Virol.">
        <title>The complete genome sequence of a novel T4-like bacteriophage, IME08.</title>
        <authorList>
            <person name="Jiang H."/>
            <person name="Jiang X."/>
            <person name="Wang S."/>
            <person name="Li C."/>
            <person name="Chen B."/>
            <person name="An X."/>
            <person name="Mi Z."/>
            <person name="Chen J."/>
            <person name="Tong Y."/>
        </authorList>
    </citation>
    <scope>NUCLEOTIDE SEQUENCE [LARGE SCALE GENOMIC DNA]</scope>
</reference>
<feature type="domain" description="Topo IIA-type catalytic" evidence="4">
    <location>
        <begin position="47"/>
        <end position="457"/>
    </location>
</feature>
<dbReference type="PROSITE" id="PS52040">
    <property type="entry name" value="TOPO_IIA"/>
    <property type="match status" value="1"/>
</dbReference>
<dbReference type="GO" id="GO:0000819">
    <property type="term" value="P:sister chromatid segregation"/>
    <property type="evidence" value="ECO:0007669"/>
    <property type="project" value="TreeGrafter"/>
</dbReference>
<gene>
    <name evidence="5" type="primary">52</name>
</gene>
<evidence type="ECO:0000256" key="1">
    <source>
        <dbReference type="ARBA" id="ARBA00011080"/>
    </source>
</evidence>
<dbReference type="PANTHER" id="PTHR10169:SF49">
    <property type="entry name" value="DNA TOPOISOMERASE 2, MITOCHONDRIAL"/>
    <property type="match status" value="1"/>
</dbReference>
<accession>D7RMQ9</accession>
<dbReference type="PANTHER" id="PTHR10169">
    <property type="entry name" value="DNA TOPOISOMERASE/GYRASE"/>
    <property type="match status" value="1"/>
</dbReference>
<dbReference type="GO" id="GO:0006265">
    <property type="term" value="P:DNA topological change"/>
    <property type="evidence" value="ECO:0007669"/>
    <property type="project" value="UniProtKB-UniRule"/>
</dbReference>